<gene>
    <name evidence="2" type="ORF">B1A_11607</name>
</gene>
<comment type="caution">
    <text evidence="2">The sequence shown here is derived from an EMBL/GenBank/DDBJ whole genome shotgun (WGS) entry which is preliminary data.</text>
</comment>
<reference evidence="2" key="2">
    <citation type="journal article" date="2014" name="ISME J.">
        <title>Microbial stratification in low pH oxic and suboxic macroscopic growths along an acid mine drainage.</title>
        <authorList>
            <person name="Mendez-Garcia C."/>
            <person name="Mesa V."/>
            <person name="Sprenger R.R."/>
            <person name="Richter M."/>
            <person name="Diez M.S."/>
            <person name="Solano J."/>
            <person name="Bargiela R."/>
            <person name="Golyshina O.V."/>
            <person name="Manteca A."/>
            <person name="Ramos J.L."/>
            <person name="Gallego J.R."/>
            <person name="Llorente I."/>
            <person name="Martins Dos Santos V.A."/>
            <person name="Jensen O.N."/>
            <person name="Pelaez A.I."/>
            <person name="Sanchez J."/>
            <person name="Ferrer M."/>
        </authorList>
    </citation>
    <scope>NUCLEOTIDE SEQUENCE</scope>
</reference>
<dbReference type="InterPro" id="IPR014862">
    <property type="entry name" value="TrwC"/>
</dbReference>
<name>T1AIG7_9ZZZZ</name>
<evidence type="ECO:0000313" key="2">
    <source>
        <dbReference type="EMBL" id="EQD56308.1"/>
    </source>
</evidence>
<feature type="domain" description="TrwC relaxase" evidence="1">
    <location>
        <begin position="8"/>
        <end position="148"/>
    </location>
</feature>
<feature type="non-terminal residue" evidence="2">
    <location>
        <position position="149"/>
    </location>
</feature>
<dbReference type="EMBL" id="AUZX01008327">
    <property type="protein sequence ID" value="EQD56308.1"/>
    <property type="molecule type" value="Genomic_DNA"/>
</dbReference>
<reference evidence="2" key="1">
    <citation type="submission" date="2013-08" db="EMBL/GenBank/DDBJ databases">
        <authorList>
            <person name="Mendez C."/>
            <person name="Richter M."/>
            <person name="Ferrer M."/>
            <person name="Sanchez J."/>
        </authorList>
    </citation>
    <scope>NUCLEOTIDE SEQUENCE</scope>
</reference>
<dbReference type="AlphaFoldDB" id="T1AIG7"/>
<accession>T1AIG7</accession>
<sequence>KLDEEALAYYIESPEGPDQIRYWMGSAMDALSLSNDLFIPANFYALLKAQDPATWESLQNRFSSKKDSRCAGIDVTFTAPKDVSILYAMTKGDEAMRTKILKAHDEAVGVAMKYLDDNWSYARSGKGGTTPIKGKGVSAAFRHTVNRNV</sequence>
<dbReference type="SUPFAM" id="SSF55464">
    <property type="entry name" value="Origin of replication-binding domain, RBD-like"/>
    <property type="match status" value="1"/>
</dbReference>
<dbReference type="Pfam" id="PF08751">
    <property type="entry name" value="TrwC"/>
    <property type="match status" value="1"/>
</dbReference>
<organism evidence="2">
    <name type="scientific">mine drainage metagenome</name>
    <dbReference type="NCBI Taxonomy" id="410659"/>
    <lineage>
        <taxon>unclassified sequences</taxon>
        <taxon>metagenomes</taxon>
        <taxon>ecological metagenomes</taxon>
    </lineage>
</organism>
<proteinExistence type="predicted"/>
<feature type="non-terminal residue" evidence="2">
    <location>
        <position position="1"/>
    </location>
</feature>
<evidence type="ECO:0000259" key="1">
    <source>
        <dbReference type="Pfam" id="PF08751"/>
    </source>
</evidence>
<protein>
    <submittedName>
        <fullName evidence="2">TrwC relaxase domain protein</fullName>
    </submittedName>
</protein>